<protein>
    <submittedName>
        <fullName evidence="2">Uncharacterized conserved protein YbjT, contains NAD(P)-binding and DUF2867 domains</fullName>
    </submittedName>
</protein>
<dbReference type="STRING" id="288992.SAMN04488522_1011210"/>
<dbReference type="Proteomes" id="UP000184287">
    <property type="component" value="Unassembled WGS sequence"/>
</dbReference>
<feature type="domain" description="NmrA-like" evidence="1">
    <location>
        <begin position="3"/>
        <end position="269"/>
    </location>
</feature>
<dbReference type="Pfam" id="PF05368">
    <property type="entry name" value="NmrA"/>
    <property type="match status" value="1"/>
</dbReference>
<dbReference type="PANTHER" id="PTHR43162:SF1">
    <property type="entry name" value="PRESTALK A DIFFERENTIATION PROTEIN A"/>
    <property type="match status" value="1"/>
</dbReference>
<dbReference type="InterPro" id="IPR051604">
    <property type="entry name" value="Ergot_Alk_Oxidoreductase"/>
</dbReference>
<dbReference type="OrthoDB" id="2149806at2"/>
<dbReference type="Gene3D" id="3.90.25.10">
    <property type="entry name" value="UDP-galactose 4-epimerase, domain 1"/>
    <property type="match status" value="1"/>
</dbReference>
<evidence type="ECO:0000313" key="3">
    <source>
        <dbReference type="Proteomes" id="UP000184287"/>
    </source>
</evidence>
<name>A0A1M4WC43_9SPHI</name>
<reference evidence="3" key="1">
    <citation type="submission" date="2016-11" db="EMBL/GenBank/DDBJ databases">
        <authorList>
            <person name="Varghese N."/>
            <person name="Submissions S."/>
        </authorList>
    </citation>
    <scope>NUCLEOTIDE SEQUENCE [LARGE SCALE GENOMIC DNA]</scope>
    <source>
        <strain evidence="3">DSM 16990</strain>
    </source>
</reference>
<dbReference type="Gene3D" id="3.40.50.720">
    <property type="entry name" value="NAD(P)-binding Rossmann-like Domain"/>
    <property type="match status" value="1"/>
</dbReference>
<dbReference type="AlphaFoldDB" id="A0A1M4WC43"/>
<keyword evidence="3" id="KW-1185">Reference proteome</keyword>
<organism evidence="2 3">
    <name type="scientific">Pedobacter caeni</name>
    <dbReference type="NCBI Taxonomy" id="288992"/>
    <lineage>
        <taxon>Bacteria</taxon>
        <taxon>Pseudomonadati</taxon>
        <taxon>Bacteroidota</taxon>
        <taxon>Sphingobacteriia</taxon>
        <taxon>Sphingobacteriales</taxon>
        <taxon>Sphingobacteriaceae</taxon>
        <taxon>Pedobacter</taxon>
    </lineage>
</organism>
<dbReference type="SUPFAM" id="SSF51735">
    <property type="entry name" value="NAD(P)-binding Rossmann-fold domains"/>
    <property type="match status" value="1"/>
</dbReference>
<dbReference type="PANTHER" id="PTHR43162">
    <property type="match status" value="1"/>
</dbReference>
<dbReference type="EMBL" id="FQUQ01000001">
    <property type="protein sequence ID" value="SHE78623.1"/>
    <property type="molecule type" value="Genomic_DNA"/>
</dbReference>
<evidence type="ECO:0000259" key="1">
    <source>
        <dbReference type="Pfam" id="PF05368"/>
    </source>
</evidence>
<dbReference type="RefSeq" id="WP_073228639.1">
    <property type="nucleotide sequence ID" value="NZ_FQUQ01000001.1"/>
</dbReference>
<gene>
    <name evidence="2" type="ORF">SAMN04488522_1011210</name>
</gene>
<evidence type="ECO:0000313" key="2">
    <source>
        <dbReference type="EMBL" id="SHE78623.1"/>
    </source>
</evidence>
<accession>A0A1M4WC43</accession>
<dbReference type="InterPro" id="IPR008030">
    <property type="entry name" value="NmrA-like"/>
</dbReference>
<proteinExistence type="predicted"/>
<dbReference type="InterPro" id="IPR036291">
    <property type="entry name" value="NAD(P)-bd_dom_sf"/>
</dbReference>
<sequence length="301" mass="33178">MNIVLTGSLGNIGRLLTETLVSNGHTVTVISSNAKRQKNIELLGAKAAIGNLQDVDFLAKIFKGADIVYLMETMEAAGDMFDKSVDFISDITKIGKNYKEAVERSRVQQLIHLSSIGAHTDTGTGIIRFHHNVETILRQLPANIAIKFIRPVSFYINLFSSIHNIKSKGAIISNYGGDVKEPWVSPKDIAAVIAEEVDKEFEGKTIRYVASDEVSPNEIASALGEAIGKPDLKWLVIPSQQLLDNWLSIGFNEQVAKGFVELQESQGSGRLYDDYHLHKPSLGKVKLKDFAKDFAEAYAME</sequence>